<dbReference type="AlphaFoldDB" id="A0A0A9FX74"/>
<reference evidence="1" key="1">
    <citation type="submission" date="2014-09" db="EMBL/GenBank/DDBJ databases">
        <authorList>
            <person name="Magalhaes I.L.F."/>
            <person name="Oliveira U."/>
            <person name="Santos F.R."/>
            <person name="Vidigal T.H.D.A."/>
            <person name="Brescovit A.D."/>
            <person name="Santos A.J."/>
        </authorList>
    </citation>
    <scope>NUCLEOTIDE SEQUENCE</scope>
    <source>
        <tissue evidence="1">Shoot tissue taken approximately 20 cm above the soil surface</tissue>
    </source>
</reference>
<reference evidence="1" key="2">
    <citation type="journal article" date="2015" name="Data Brief">
        <title>Shoot transcriptome of the giant reed, Arundo donax.</title>
        <authorList>
            <person name="Barrero R.A."/>
            <person name="Guerrero F.D."/>
            <person name="Moolhuijzen P."/>
            <person name="Goolsby J.A."/>
            <person name="Tidwell J."/>
            <person name="Bellgard S.E."/>
            <person name="Bellgard M.I."/>
        </authorList>
    </citation>
    <scope>NUCLEOTIDE SEQUENCE</scope>
    <source>
        <tissue evidence="1">Shoot tissue taken approximately 20 cm above the soil surface</tissue>
    </source>
</reference>
<protein>
    <submittedName>
        <fullName evidence="1">Uncharacterized protein</fullName>
    </submittedName>
</protein>
<organism evidence="1">
    <name type="scientific">Arundo donax</name>
    <name type="common">Giant reed</name>
    <name type="synonym">Donax arundinaceus</name>
    <dbReference type="NCBI Taxonomy" id="35708"/>
    <lineage>
        <taxon>Eukaryota</taxon>
        <taxon>Viridiplantae</taxon>
        <taxon>Streptophyta</taxon>
        <taxon>Embryophyta</taxon>
        <taxon>Tracheophyta</taxon>
        <taxon>Spermatophyta</taxon>
        <taxon>Magnoliopsida</taxon>
        <taxon>Liliopsida</taxon>
        <taxon>Poales</taxon>
        <taxon>Poaceae</taxon>
        <taxon>PACMAD clade</taxon>
        <taxon>Arundinoideae</taxon>
        <taxon>Arundineae</taxon>
        <taxon>Arundo</taxon>
    </lineage>
</organism>
<proteinExistence type="predicted"/>
<accession>A0A0A9FX74</accession>
<evidence type="ECO:0000313" key="1">
    <source>
        <dbReference type="EMBL" id="JAE15824.1"/>
    </source>
</evidence>
<dbReference type="EMBL" id="GBRH01182072">
    <property type="protein sequence ID" value="JAE15824.1"/>
    <property type="molecule type" value="Transcribed_RNA"/>
</dbReference>
<sequence length="43" mass="4828">MGPACMYIKSSKKNFVHHFWAICGSSYRSIGSSCTQVDIESRN</sequence>
<name>A0A0A9FX74_ARUDO</name>